<protein>
    <recommendedName>
        <fullName evidence="1">SnoaL-like domain-containing protein</fullName>
    </recommendedName>
</protein>
<dbReference type="InterPro" id="IPR032710">
    <property type="entry name" value="NTF2-like_dom_sf"/>
</dbReference>
<evidence type="ECO:0000313" key="3">
    <source>
        <dbReference type="Proteomes" id="UP000054729"/>
    </source>
</evidence>
<evidence type="ECO:0000259" key="1">
    <source>
        <dbReference type="Pfam" id="PF13474"/>
    </source>
</evidence>
<dbReference type="PATRIC" id="fig|66969.6.peg.1714"/>
<feature type="domain" description="SnoaL-like" evidence="1">
    <location>
        <begin position="11"/>
        <end position="127"/>
    </location>
</feature>
<accession>A0A0W1ABT7</accession>
<proteinExistence type="predicted"/>
<dbReference type="Pfam" id="PF13474">
    <property type="entry name" value="SnoaL_3"/>
    <property type="match status" value="1"/>
</dbReference>
<reference evidence="2 3" key="1">
    <citation type="submission" date="2015-11" db="EMBL/GenBank/DDBJ databases">
        <title>Genomic analysis of 38 Legionella species identifies large and diverse effector repertoires.</title>
        <authorList>
            <person name="Burstein D."/>
            <person name="Amaro F."/>
            <person name="Zusman T."/>
            <person name="Lifshitz Z."/>
            <person name="Cohen O."/>
            <person name="Gilbert J.A."/>
            <person name="Pupko T."/>
            <person name="Shuman H.A."/>
            <person name="Segal G."/>
        </authorList>
    </citation>
    <scope>NUCLEOTIDE SEQUENCE [LARGE SCALE GENOMIC DNA]</scope>
    <source>
        <strain evidence="2 3">ATCC 51914</strain>
    </source>
</reference>
<gene>
    <name evidence="2" type="ORF">Lwal_1571</name>
</gene>
<name>A0A0W1ABT7_9GAMM</name>
<organism evidence="2 3">
    <name type="scientific">Legionella waltersii</name>
    <dbReference type="NCBI Taxonomy" id="66969"/>
    <lineage>
        <taxon>Bacteria</taxon>
        <taxon>Pseudomonadati</taxon>
        <taxon>Pseudomonadota</taxon>
        <taxon>Gammaproteobacteria</taxon>
        <taxon>Legionellales</taxon>
        <taxon>Legionellaceae</taxon>
        <taxon>Legionella</taxon>
    </lineage>
</organism>
<dbReference type="Proteomes" id="UP000054729">
    <property type="component" value="Unassembled WGS sequence"/>
</dbReference>
<sequence length="140" mass="15909">MIIKEANSAKRLLDQFCVGYKNRDLKYLLNLFTQNATVLGSGIDEYRVGISEIKEQLERDWSQSEKGEILVNSYMPGNNDNLWTTAVCTAKVTIEGNEHTFEHLRGTIILGEEDGSWKIAHMHASFPDFRNPENNSFPVS</sequence>
<dbReference type="AlphaFoldDB" id="A0A0W1ABT7"/>
<dbReference type="Gene3D" id="3.10.450.50">
    <property type="match status" value="1"/>
</dbReference>
<comment type="caution">
    <text evidence="2">The sequence shown here is derived from an EMBL/GenBank/DDBJ whole genome shotgun (WGS) entry which is preliminary data.</text>
</comment>
<dbReference type="OrthoDB" id="9812295at2"/>
<dbReference type="SUPFAM" id="SSF54427">
    <property type="entry name" value="NTF2-like"/>
    <property type="match status" value="1"/>
</dbReference>
<evidence type="ECO:0000313" key="2">
    <source>
        <dbReference type="EMBL" id="KTD78801.1"/>
    </source>
</evidence>
<dbReference type="InterPro" id="IPR037401">
    <property type="entry name" value="SnoaL-like"/>
</dbReference>
<keyword evidence="3" id="KW-1185">Reference proteome</keyword>
<dbReference type="EMBL" id="LNZB01000038">
    <property type="protein sequence ID" value="KTD78801.1"/>
    <property type="molecule type" value="Genomic_DNA"/>
</dbReference>